<gene>
    <name evidence="1" type="ORF">BDV96DRAFT_298624</name>
</gene>
<dbReference type="EMBL" id="ML977353">
    <property type="protein sequence ID" value="KAF2107632.1"/>
    <property type="molecule type" value="Genomic_DNA"/>
</dbReference>
<evidence type="ECO:0000313" key="2">
    <source>
        <dbReference type="Proteomes" id="UP000799770"/>
    </source>
</evidence>
<sequence length="278" mass="31644">MGASTSRLLGTANKREAGHCSCCHCSQRLVQTSTGRPDLPFRFLDLPLELRYMVYEELLVVGKVFYKCDSKESHSTAGNEGMEFYARPFLSMLCVCKSMHAEAEPIYLARNLFVLPLRWHESEPFSSTMNSGTYDPRARHLMSRNASLHLKHISVALDQSDLTAFEKANHDCWRYNERFFDGMRQDTLLAMLHVNMIADLEDCDDYSGGFSWAHVAKALQGLFAYHGGPNNRHLELCRNRLLKRLLPIRLLSAPRNIELRLDSRVETDKGGHHRLAGG</sequence>
<dbReference type="AlphaFoldDB" id="A0A6A5YKD7"/>
<organism evidence="1 2">
    <name type="scientific">Lophiotrema nucula</name>
    <dbReference type="NCBI Taxonomy" id="690887"/>
    <lineage>
        <taxon>Eukaryota</taxon>
        <taxon>Fungi</taxon>
        <taxon>Dikarya</taxon>
        <taxon>Ascomycota</taxon>
        <taxon>Pezizomycotina</taxon>
        <taxon>Dothideomycetes</taxon>
        <taxon>Pleosporomycetidae</taxon>
        <taxon>Pleosporales</taxon>
        <taxon>Lophiotremataceae</taxon>
        <taxon>Lophiotrema</taxon>
    </lineage>
</organism>
<protein>
    <recommendedName>
        <fullName evidence="3">F-box domain-containing protein</fullName>
    </recommendedName>
</protein>
<proteinExistence type="predicted"/>
<accession>A0A6A5YKD7</accession>
<dbReference type="OrthoDB" id="62952at2759"/>
<name>A0A6A5YKD7_9PLEO</name>
<dbReference type="InterPro" id="IPR038883">
    <property type="entry name" value="AN11006-like"/>
</dbReference>
<evidence type="ECO:0008006" key="3">
    <source>
        <dbReference type="Google" id="ProtNLM"/>
    </source>
</evidence>
<dbReference type="PANTHER" id="PTHR42085">
    <property type="entry name" value="F-BOX DOMAIN-CONTAINING PROTEIN"/>
    <property type="match status" value="1"/>
</dbReference>
<evidence type="ECO:0000313" key="1">
    <source>
        <dbReference type="EMBL" id="KAF2107632.1"/>
    </source>
</evidence>
<dbReference type="PANTHER" id="PTHR42085:SF2">
    <property type="entry name" value="F-BOX DOMAIN-CONTAINING PROTEIN"/>
    <property type="match status" value="1"/>
</dbReference>
<reference evidence="1" key="1">
    <citation type="journal article" date="2020" name="Stud. Mycol.">
        <title>101 Dothideomycetes genomes: a test case for predicting lifestyles and emergence of pathogens.</title>
        <authorList>
            <person name="Haridas S."/>
            <person name="Albert R."/>
            <person name="Binder M."/>
            <person name="Bloem J."/>
            <person name="Labutti K."/>
            <person name="Salamov A."/>
            <person name="Andreopoulos B."/>
            <person name="Baker S."/>
            <person name="Barry K."/>
            <person name="Bills G."/>
            <person name="Bluhm B."/>
            <person name="Cannon C."/>
            <person name="Castanera R."/>
            <person name="Culley D."/>
            <person name="Daum C."/>
            <person name="Ezra D."/>
            <person name="Gonzalez J."/>
            <person name="Henrissat B."/>
            <person name="Kuo A."/>
            <person name="Liang C."/>
            <person name="Lipzen A."/>
            <person name="Lutzoni F."/>
            <person name="Magnuson J."/>
            <person name="Mondo S."/>
            <person name="Nolan M."/>
            <person name="Ohm R."/>
            <person name="Pangilinan J."/>
            <person name="Park H.-J."/>
            <person name="Ramirez L."/>
            <person name="Alfaro M."/>
            <person name="Sun H."/>
            <person name="Tritt A."/>
            <person name="Yoshinaga Y."/>
            <person name="Zwiers L.-H."/>
            <person name="Turgeon B."/>
            <person name="Goodwin S."/>
            <person name="Spatafora J."/>
            <person name="Crous P."/>
            <person name="Grigoriev I."/>
        </authorList>
    </citation>
    <scope>NUCLEOTIDE SEQUENCE</scope>
    <source>
        <strain evidence="1">CBS 627.86</strain>
    </source>
</reference>
<dbReference type="Proteomes" id="UP000799770">
    <property type="component" value="Unassembled WGS sequence"/>
</dbReference>
<keyword evidence="2" id="KW-1185">Reference proteome</keyword>